<keyword evidence="12" id="KW-0967">Endosome</keyword>
<evidence type="ECO:0000259" key="28">
    <source>
        <dbReference type="PROSITE" id="PS50206"/>
    </source>
</evidence>
<reference evidence="30 31" key="1">
    <citation type="submission" date="2019-04" db="EMBL/GenBank/DDBJ databases">
        <authorList>
            <consortium name="Wellcome Sanger Institute Data Sharing"/>
        </authorList>
    </citation>
    <scope>NUCLEOTIDE SEQUENCE [LARGE SCALE GENOMIC DNA]</scope>
</reference>
<dbReference type="Proteomes" id="UP000694397">
    <property type="component" value="Chromosome 11"/>
</dbReference>
<evidence type="ECO:0000256" key="1">
    <source>
        <dbReference type="ARBA" id="ARBA00000707"/>
    </source>
</evidence>
<feature type="compositionally biased region" description="Basic and acidic residues" evidence="27">
    <location>
        <begin position="467"/>
        <end position="478"/>
    </location>
</feature>
<evidence type="ECO:0000256" key="27">
    <source>
        <dbReference type="SAM" id="MobiDB-lite"/>
    </source>
</evidence>
<dbReference type="Gene3D" id="3.90.70.10">
    <property type="entry name" value="Cysteine proteinases"/>
    <property type="match status" value="1"/>
</dbReference>
<dbReference type="SUPFAM" id="SSF54001">
    <property type="entry name" value="Cysteine proteinases"/>
    <property type="match status" value="1"/>
</dbReference>
<evidence type="ECO:0000256" key="23">
    <source>
        <dbReference type="ARBA" id="ARBA00076185"/>
    </source>
</evidence>
<keyword evidence="9" id="KW-0963">Cytoplasm</keyword>
<keyword evidence="15" id="KW-0788">Thiol protease</keyword>
<evidence type="ECO:0000256" key="15">
    <source>
        <dbReference type="ARBA" id="ARBA00022807"/>
    </source>
</evidence>
<dbReference type="FunFam" id="3.90.70.10:FF:000025">
    <property type="entry name" value="Putative ubiquitin carboxyl-terminal hydrolase 8"/>
    <property type="match status" value="1"/>
</dbReference>
<evidence type="ECO:0000256" key="19">
    <source>
        <dbReference type="ARBA" id="ARBA00023242"/>
    </source>
</evidence>
<gene>
    <name evidence="30" type="primary">USP8</name>
    <name evidence="30" type="synonym">usp8</name>
</gene>
<evidence type="ECO:0000256" key="20">
    <source>
        <dbReference type="ARBA" id="ARBA00023306"/>
    </source>
</evidence>
<comment type="subcellular location">
    <subcellularLocation>
        <location evidence="3">Cell membrane</location>
        <topology evidence="3">Peripheral membrane protein</topology>
    </subcellularLocation>
    <subcellularLocation>
        <location evidence="5">Cytoplasm</location>
    </subcellularLocation>
    <subcellularLocation>
        <location evidence="4">Endosome membrane</location>
        <topology evidence="4">Peripheral membrane protein</topology>
    </subcellularLocation>
    <subcellularLocation>
        <location evidence="2">Nucleus</location>
    </subcellularLocation>
</comment>
<feature type="region of interest" description="Disordered" evidence="27">
    <location>
        <begin position="336"/>
        <end position="411"/>
    </location>
</feature>
<keyword evidence="17" id="KW-0729">SH3-binding</keyword>
<evidence type="ECO:0000256" key="11">
    <source>
        <dbReference type="ARBA" id="ARBA00022670"/>
    </source>
</evidence>
<dbReference type="InterPro" id="IPR018200">
    <property type="entry name" value="USP_CS"/>
</dbReference>
<keyword evidence="14" id="KW-0378">Hydrolase</keyword>
<evidence type="ECO:0000256" key="12">
    <source>
        <dbReference type="ARBA" id="ARBA00022753"/>
    </source>
</evidence>
<reference evidence="30" key="2">
    <citation type="submission" date="2025-08" db="UniProtKB">
        <authorList>
            <consortium name="Ensembl"/>
        </authorList>
    </citation>
    <scope>IDENTIFICATION</scope>
</reference>
<dbReference type="FunFam" id="3.40.250.10:FF:000017">
    <property type="entry name" value="ubiquitin carboxyl-terminal hydrolase 8"/>
    <property type="match status" value="1"/>
</dbReference>
<feature type="compositionally biased region" description="Basic and acidic residues" evidence="27">
    <location>
        <begin position="485"/>
        <end position="550"/>
    </location>
</feature>
<evidence type="ECO:0000256" key="18">
    <source>
        <dbReference type="ARBA" id="ARBA00023136"/>
    </source>
</evidence>
<dbReference type="PROSITE" id="PS50235">
    <property type="entry name" value="USP_3"/>
    <property type="match status" value="1"/>
</dbReference>
<dbReference type="Gene3D" id="3.40.250.10">
    <property type="entry name" value="Rhodanese-like domain"/>
    <property type="match status" value="1"/>
</dbReference>
<dbReference type="InterPro" id="IPR028889">
    <property type="entry name" value="USP"/>
</dbReference>
<dbReference type="GO" id="GO:0005829">
    <property type="term" value="C:cytosol"/>
    <property type="evidence" value="ECO:0007669"/>
    <property type="project" value="UniProtKB-ARBA"/>
</dbReference>
<evidence type="ECO:0000256" key="6">
    <source>
        <dbReference type="ARBA" id="ARBA00009085"/>
    </source>
</evidence>
<dbReference type="GO" id="GO:0010008">
    <property type="term" value="C:endosome membrane"/>
    <property type="evidence" value="ECO:0007669"/>
    <property type="project" value="UniProtKB-SubCell"/>
</dbReference>
<proteinExistence type="inferred from homology"/>
<evidence type="ECO:0000259" key="29">
    <source>
        <dbReference type="PROSITE" id="PS50235"/>
    </source>
</evidence>
<comment type="subunit">
    <text evidence="21">Forms a ternary complex with RNF128 and OTUB1. Interacts (via C-terminal UCH catalytic domain) with OTUB1 isoform 1. Interacts with STAM2 (via SH3 domain). Interacts with DNAJB3, EGFR, EPS15, RASGRF1, RNF41, YWHAE, YWHAG and YWHAZ. Interacts with NBR1, RASGRF1, RNF41 and IST1. Associates with the ESCRT-0 complex and with microtubules. Interacts with BIRC6/bruce and KIF23/MKLP1.</text>
</comment>
<keyword evidence="18" id="KW-0472">Membrane</keyword>
<dbReference type="PROSITE" id="PS50206">
    <property type="entry name" value="RHODANESE_3"/>
    <property type="match status" value="1"/>
</dbReference>
<feature type="compositionally biased region" description="Pro residues" evidence="27">
    <location>
        <begin position="343"/>
        <end position="360"/>
    </location>
</feature>
<feature type="compositionally biased region" description="Polar residues" evidence="27">
    <location>
        <begin position="391"/>
        <end position="406"/>
    </location>
</feature>
<evidence type="ECO:0000256" key="14">
    <source>
        <dbReference type="ARBA" id="ARBA00022801"/>
    </source>
</evidence>
<dbReference type="PANTHER" id="PTHR21646">
    <property type="entry name" value="UBIQUITIN CARBOXYL-TERMINAL HYDROLASE"/>
    <property type="match status" value="1"/>
</dbReference>
<keyword evidence="13" id="KW-0833">Ubl conjugation pathway</keyword>
<feature type="region of interest" description="Disordered" evidence="27">
    <location>
        <begin position="644"/>
        <end position="706"/>
    </location>
</feature>
<dbReference type="GeneTree" id="ENSGT00940000157542"/>
<feature type="region of interest" description="Disordered" evidence="27">
    <location>
        <begin position="424"/>
        <end position="550"/>
    </location>
</feature>
<feature type="region of interest" description="Disordered" evidence="27">
    <location>
        <begin position="122"/>
        <end position="145"/>
    </location>
</feature>
<evidence type="ECO:0000256" key="10">
    <source>
        <dbReference type="ARBA" id="ARBA00022553"/>
    </source>
</evidence>
<evidence type="ECO:0000256" key="8">
    <source>
        <dbReference type="ARBA" id="ARBA00022475"/>
    </source>
</evidence>
<keyword evidence="8" id="KW-1003">Cell membrane</keyword>
<evidence type="ECO:0000256" key="17">
    <source>
        <dbReference type="ARBA" id="ARBA00023036"/>
    </source>
</evidence>
<organism evidence="30 31">
    <name type="scientific">Scleropages formosus</name>
    <name type="common">Asian bonytongue</name>
    <name type="synonym">Osteoglossum formosum</name>
    <dbReference type="NCBI Taxonomy" id="113540"/>
    <lineage>
        <taxon>Eukaryota</taxon>
        <taxon>Metazoa</taxon>
        <taxon>Chordata</taxon>
        <taxon>Craniata</taxon>
        <taxon>Vertebrata</taxon>
        <taxon>Euteleostomi</taxon>
        <taxon>Actinopterygii</taxon>
        <taxon>Neopterygii</taxon>
        <taxon>Teleostei</taxon>
        <taxon>Osteoglossocephala</taxon>
        <taxon>Osteoglossomorpha</taxon>
        <taxon>Osteoglossiformes</taxon>
        <taxon>Osteoglossidae</taxon>
        <taxon>Scleropages</taxon>
    </lineage>
</organism>
<dbReference type="PROSITE" id="PS00972">
    <property type="entry name" value="USP_1"/>
    <property type="match status" value="1"/>
</dbReference>
<keyword evidence="19" id="KW-0539">Nucleus</keyword>
<dbReference type="CDD" id="cd02674">
    <property type="entry name" value="Peptidase_C19R"/>
    <property type="match status" value="1"/>
</dbReference>
<reference evidence="30" key="3">
    <citation type="submission" date="2025-09" db="UniProtKB">
        <authorList>
            <consortium name="Ensembl"/>
        </authorList>
    </citation>
    <scope>IDENTIFICATION</scope>
</reference>
<feature type="compositionally biased region" description="Basic and acidic residues" evidence="27">
    <location>
        <begin position="122"/>
        <end position="142"/>
    </location>
</feature>
<dbReference type="Pfam" id="PF20625">
    <property type="entry name" value="WW_USP8"/>
    <property type="match status" value="1"/>
</dbReference>
<feature type="compositionally biased region" description="Polar residues" evidence="27">
    <location>
        <begin position="692"/>
        <end position="706"/>
    </location>
</feature>
<dbReference type="PROSITE" id="PS00973">
    <property type="entry name" value="USP_2"/>
    <property type="match status" value="1"/>
</dbReference>
<accession>A0A8C9S0P8</accession>
<keyword evidence="10" id="KW-0597">Phosphoprotein</keyword>
<comment type="catalytic activity">
    <reaction evidence="1">
        <text>Thiol-dependent hydrolysis of ester, thioester, amide, peptide and isopeptide bonds formed by the C-terminal Gly of ubiquitin (a 76-residue protein attached to proteins as an intracellular targeting signal).</text>
        <dbReference type="EC" id="3.4.19.12"/>
    </reaction>
</comment>
<dbReference type="GO" id="GO:0017124">
    <property type="term" value="F:SH3 domain binding"/>
    <property type="evidence" value="ECO:0007669"/>
    <property type="project" value="UniProtKB-KW"/>
</dbReference>
<dbReference type="EC" id="3.4.19.12" evidence="7"/>
<dbReference type="InterPro" id="IPR015063">
    <property type="entry name" value="USP8_dimer"/>
</dbReference>
<dbReference type="GO" id="GO:0006508">
    <property type="term" value="P:proteolysis"/>
    <property type="evidence" value="ECO:0007669"/>
    <property type="project" value="UniProtKB-KW"/>
</dbReference>
<dbReference type="GO" id="GO:0004843">
    <property type="term" value="F:cysteine-type deubiquitinase activity"/>
    <property type="evidence" value="ECO:0007669"/>
    <property type="project" value="UniProtKB-EC"/>
</dbReference>
<dbReference type="CDD" id="cd22265">
    <property type="entry name" value="UDM1_RNF168"/>
    <property type="match status" value="1"/>
</dbReference>
<evidence type="ECO:0000256" key="4">
    <source>
        <dbReference type="ARBA" id="ARBA00004481"/>
    </source>
</evidence>
<keyword evidence="11" id="KW-0645">Protease</keyword>
<dbReference type="FunFam" id="1.20.58.80:FF:000011">
    <property type="entry name" value="Ubiquitin carboxyl-terminal hydrolase 8"/>
    <property type="match status" value="1"/>
</dbReference>
<feature type="domain" description="Rhodanese" evidence="28">
    <location>
        <begin position="245"/>
        <end position="318"/>
    </location>
</feature>
<dbReference type="InterPro" id="IPR038765">
    <property type="entry name" value="Papain-like_cys_pep_sf"/>
</dbReference>
<evidence type="ECO:0000256" key="3">
    <source>
        <dbReference type="ARBA" id="ARBA00004202"/>
    </source>
</evidence>
<feature type="domain" description="USP" evidence="29">
    <location>
        <begin position="739"/>
        <end position="1071"/>
    </location>
</feature>
<evidence type="ECO:0000256" key="25">
    <source>
        <dbReference type="ARBA" id="ARBA00078426"/>
    </source>
</evidence>
<name>A0A8C9S0P8_SCLFO</name>
<dbReference type="GO" id="GO:0005634">
    <property type="term" value="C:nucleus"/>
    <property type="evidence" value="ECO:0007669"/>
    <property type="project" value="UniProtKB-SubCell"/>
</dbReference>
<comment type="similarity">
    <text evidence="6">Belongs to the peptidase C19 family.</text>
</comment>
<dbReference type="Pfam" id="PF00443">
    <property type="entry name" value="UCH"/>
    <property type="match status" value="1"/>
</dbReference>
<dbReference type="InterPro" id="IPR001394">
    <property type="entry name" value="Peptidase_C19_UCH"/>
</dbReference>
<evidence type="ECO:0000256" key="13">
    <source>
        <dbReference type="ARBA" id="ARBA00022786"/>
    </source>
</evidence>
<evidence type="ECO:0000256" key="5">
    <source>
        <dbReference type="ARBA" id="ARBA00004496"/>
    </source>
</evidence>
<evidence type="ECO:0000256" key="9">
    <source>
        <dbReference type="ARBA" id="ARBA00022490"/>
    </source>
</evidence>
<dbReference type="InterPro" id="IPR050185">
    <property type="entry name" value="Ub_carboxyl-term_hydrolase"/>
</dbReference>
<evidence type="ECO:0000256" key="22">
    <source>
        <dbReference type="ARBA" id="ARBA00070641"/>
    </source>
</evidence>
<dbReference type="SUPFAM" id="SSF52821">
    <property type="entry name" value="Rhodanese/Cell cycle control phosphatase"/>
    <property type="match status" value="1"/>
</dbReference>
<evidence type="ECO:0000256" key="7">
    <source>
        <dbReference type="ARBA" id="ARBA00012759"/>
    </source>
</evidence>
<dbReference type="PANTHER" id="PTHR21646:SF27">
    <property type="entry name" value="UBIQUITIN CARBOXYL-TERMINAL HYDROLASE 8"/>
    <property type="match status" value="1"/>
</dbReference>
<evidence type="ECO:0000313" key="31">
    <source>
        <dbReference type="Proteomes" id="UP000694397"/>
    </source>
</evidence>
<dbReference type="GO" id="GO:0030496">
    <property type="term" value="C:midbody"/>
    <property type="evidence" value="ECO:0007669"/>
    <property type="project" value="UniProtKB-ARBA"/>
</dbReference>
<dbReference type="InterPro" id="IPR001763">
    <property type="entry name" value="Rhodanese-like_dom"/>
</dbReference>
<dbReference type="InterPro" id="IPR036873">
    <property type="entry name" value="Rhodanese-like_dom_sf"/>
</dbReference>
<keyword evidence="31" id="KW-1185">Reference proteome</keyword>
<dbReference type="SUPFAM" id="SSF140856">
    <property type="entry name" value="USP8 N-terminal domain-like"/>
    <property type="match status" value="1"/>
</dbReference>
<evidence type="ECO:0000256" key="2">
    <source>
        <dbReference type="ARBA" id="ARBA00004123"/>
    </source>
</evidence>
<evidence type="ECO:0000256" key="26">
    <source>
        <dbReference type="ARBA" id="ARBA00082456"/>
    </source>
</evidence>
<dbReference type="AlphaFoldDB" id="A0A8C9S0P8"/>
<feature type="compositionally biased region" description="Basic and acidic residues" evidence="27">
    <location>
        <begin position="377"/>
        <end position="386"/>
    </location>
</feature>
<evidence type="ECO:0000313" key="30">
    <source>
        <dbReference type="Ensembl" id="ENSSFOP00015022209.2"/>
    </source>
</evidence>
<dbReference type="Pfam" id="PF08969">
    <property type="entry name" value="USP8_dimer"/>
    <property type="match status" value="1"/>
</dbReference>
<dbReference type="GO" id="GO:0005886">
    <property type="term" value="C:plasma membrane"/>
    <property type="evidence" value="ECO:0007669"/>
    <property type="project" value="UniProtKB-SubCell"/>
</dbReference>
<evidence type="ECO:0000256" key="21">
    <source>
        <dbReference type="ARBA" id="ARBA00063318"/>
    </source>
</evidence>
<dbReference type="InterPro" id="IPR048498">
    <property type="entry name" value="WW_USP8"/>
</dbReference>
<dbReference type="Gene3D" id="1.20.58.80">
    <property type="entry name" value="Phosphotransferase system, lactose/cellobiose-type IIA subunit"/>
    <property type="match status" value="1"/>
</dbReference>
<dbReference type="GO" id="GO:0016579">
    <property type="term" value="P:protein deubiquitination"/>
    <property type="evidence" value="ECO:0007669"/>
    <property type="project" value="InterPro"/>
</dbReference>
<keyword evidence="16" id="KW-0832">Ubl conjugation</keyword>
<protein>
    <recommendedName>
        <fullName evidence="22">Ubiquitin carboxyl-terminal hydrolase 8</fullName>
        <ecNumber evidence="7">3.4.19.12</ecNumber>
    </recommendedName>
    <alternativeName>
        <fullName evidence="24">Deubiquitinating enzyme 8</fullName>
    </alternativeName>
    <alternativeName>
        <fullName evidence="26">Ubiquitin isopeptidase Y</fullName>
    </alternativeName>
    <alternativeName>
        <fullName evidence="23">Ubiquitin thioesterase 8</fullName>
    </alternativeName>
    <alternativeName>
        <fullName evidence="25">Ubiquitin-specific-processing protease 8</fullName>
    </alternativeName>
</protein>
<dbReference type="Ensembl" id="ENSSFOT00015022456.2">
    <property type="protein sequence ID" value="ENSSFOP00015022209.2"/>
    <property type="gene ID" value="ENSSFOG00015014211.2"/>
</dbReference>
<evidence type="ECO:0000256" key="16">
    <source>
        <dbReference type="ARBA" id="ARBA00022843"/>
    </source>
</evidence>
<evidence type="ECO:0000256" key="24">
    <source>
        <dbReference type="ARBA" id="ARBA00077311"/>
    </source>
</evidence>
<keyword evidence="20" id="KW-0131">Cell cycle</keyword>
<sequence length="1071" mass="122248">MPAVTAGVKELYLSTSLGELNKKAEIKPDKISTRSYVQSACKIFKAAEECRLDRDEEKAYVLYMKYLTVYDLIKIRPDFKQQQEYFLSLLGPTNFRKAIEEAEKLSESLKLRYEEAEVRKKLEERDRAEEQKKKDDKSEKDPACSFDSRVGVCVSLCMQAPLPPERHKIVCLSSFIAGVPPGGVTAKKLFQMMKDQSMSIIVMDARSTRDFEESQIQVPAQNCISVPEEAVKPGITVDQIEINLPEKSKEQWGRRGFADYIVLLDWFSSVTDLRLGTTLQSLKDALYKWDSKTILRSEPLVLEGGYENWLLFYPMYTSNAKVKPPRPETIINFSYPSLEEPKQPPPPEPEPEMTPVPGPPVQVNGKAGGEKTQQQDAKQKEEHPEVPKAPTASSPAQVVQTNQVPDSQPAGLAKAIPQVIFTAKPSVKLPDGVRPNNEAPAKNHQPVQNSPVIPDRSIKPSFSPKDSLTEEERSRIHAEASLVMEKAKREQEQRRRERERQQEHQEQQAKEERERQEKEKQEEMKRLNEKEAEKEEQDHKHGEEKEQGRLKDQNVVSVKNKWKKCFCCNVYENGCCTFPVFQYIELDALMFQHDPVTRARNGEIGRSVPGLPQGWMKFLDTVTGTYRYYHSPTNTVHLYPPEVSVAQTPPATPPTPKQKQVTTDADREHSKLKRSYSSPDLAQDLKEEGQKKPTSTPTINRETKPVSTTAYAKAETMRPSAAQIRNLCPVFGGLGPFLTGLRNLGNTCYMNSILQCLCNTPALAEYFIKNFYQEDINRANILGHKGEVAEEFGVIIKALWSGQYKCITPRDFKTTICKINDQFVGCEQQDSQELLLFLMDGLHEDLNKADNRKRCKEEPNDHLDDNKAAELAWSKHKLLNESIIVALFQGQFKSTVQCLKCYQKSRTFETFMYLSLPLASSNRCSLQDCLKLFSKEEKLTDNNRVFCRHCKTHRDSTKKLEIWKVPPILLVHLKRFSYEGRWKQKLQTSVDFPLEHLDLSQYVIGPKNSLKKYSLYGVSNHYGSLDGGHYTAYCKNAAKQRWYKFDDHEVTEISTSSVKSSAAYILFYSSI</sequence>